<reference evidence="2 3" key="1">
    <citation type="submission" date="2018-10" db="EMBL/GenBank/DDBJ databases">
        <title>Draft genome of Mycobacterium hodleri strain B.</title>
        <authorList>
            <person name="Amande T.J."/>
            <person name="Mcgenity T.J."/>
        </authorList>
    </citation>
    <scope>NUCLEOTIDE SEQUENCE [LARGE SCALE GENOMIC DNA]</scope>
    <source>
        <strain evidence="2 3">B</strain>
    </source>
</reference>
<name>A0A544VWE7_9MYCO</name>
<dbReference type="NCBIfam" id="TIGR02118">
    <property type="entry name" value="EthD family reductase"/>
    <property type="match status" value="1"/>
</dbReference>
<dbReference type="RefSeq" id="WP_142554221.1">
    <property type="nucleotide sequence ID" value="NZ_VIFX01000032.1"/>
</dbReference>
<dbReference type="Pfam" id="PF07110">
    <property type="entry name" value="EthD"/>
    <property type="match status" value="1"/>
</dbReference>
<evidence type="ECO:0000313" key="3">
    <source>
        <dbReference type="Proteomes" id="UP000315759"/>
    </source>
</evidence>
<dbReference type="PANTHER" id="PTHR40260:SF2">
    <property type="entry name" value="BLR8190 PROTEIN"/>
    <property type="match status" value="1"/>
</dbReference>
<dbReference type="GO" id="GO:0016491">
    <property type="term" value="F:oxidoreductase activity"/>
    <property type="evidence" value="ECO:0007669"/>
    <property type="project" value="InterPro"/>
</dbReference>
<gene>
    <name evidence="2" type="ORF">D8S82_22445</name>
</gene>
<proteinExistence type="predicted"/>
<dbReference type="EMBL" id="VIFX01000032">
    <property type="protein sequence ID" value="TQR84309.1"/>
    <property type="molecule type" value="Genomic_DNA"/>
</dbReference>
<feature type="domain" description="EthD" evidence="1">
    <location>
        <begin position="10"/>
        <end position="88"/>
    </location>
</feature>
<accession>A0A544VWE7</accession>
<dbReference type="PANTHER" id="PTHR40260">
    <property type="entry name" value="BLR8190 PROTEIN"/>
    <property type="match status" value="1"/>
</dbReference>
<dbReference type="Gene3D" id="3.30.70.100">
    <property type="match status" value="1"/>
</dbReference>
<dbReference type="InterPro" id="IPR011008">
    <property type="entry name" value="Dimeric_a/b-barrel"/>
</dbReference>
<dbReference type="SUPFAM" id="SSF54909">
    <property type="entry name" value="Dimeric alpha+beta barrel"/>
    <property type="match status" value="1"/>
</dbReference>
<dbReference type="AlphaFoldDB" id="A0A544VWE7"/>
<evidence type="ECO:0000259" key="1">
    <source>
        <dbReference type="Pfam" id="PF07110"/>
    </source>
</evidence>
<comment type="caution">
    <text evidence="2">The sequence shown here is derived from an EMBL/GenBank/DDBJ whole genome shotgun (WGS) entry which is preliminary data.</text>
</comment>
<sequence length="102" mass="10718">MHHVSVCYGQPTDPAAFDDYYTNTHVPLALKVPGLVSFTTNKCAALGRGEPLHYMVAHLGFETAATMKTALTSPEMAGASADVPNFASGGATLYSAEETVIL</sequence>
<dbReference type="Proteomes" id="UP000315759">
    <property type="component" value="Unassembled WGS sequence"/>
</dbReference>
<organism evidence="2 3">
    <name type="scientific">Mycolicibacterium hodleri</name>
    <dbReference type="NCBI Taxonomy" id="49897"/>
    <lineage>
        <taxon>Bacteria</taxon>
        <taxon>Bacillati</taxon>
        <taxon>Actinomycetota</taxon>
        <taxon>Actinomycetes</taxon>
        <taxon>Mycobacteriales</taxon>
        <taxon>Mycobacteriaceae</taxon>
        <taxon>Mycolicibacterium</taxon>
    </lineage>
</organism>
<keyword evidence="3" id="KW-1185">Reference proteome</keyword>
<evidence type="ECO:0000313" key="2">
    <source>
        <dbReference type="EMBL" id="TQR84309.1"/>
    </source>
</evidence>
<dbReference type="InterPro" id="IPR009799">
    <property type="entry name" value="EthD_dom"/>
</dbReference>
<protein>
    <submittedName>
        <fullName evidence="2">EthD family reductase</fullName>
    </submittedName>
</protein>